<evidence type="ECO:0000313" key="1">
    <source>
        <dbReference type="EMBL" id="KAH1032154.1"/>
    </source>
</evidence>
<name>A0A9D3U918_9ROSI</name>
<dbReference type="EMBL" id="JAIQCV010000013">
    <property type="protein sequence ID" value="KAH1032154.1"/>
    <property type="molecule type" value="Genomic_DNA"/>
</dbReference>
<gene>
    <name evidence="1" type="ORF">J1N35_044328</name>
</gene>
<dbReference type="OrthoDB" id="1000233at2759"/>
<evidence type="ECO:0008006" key="3">
    <source>
        <dbReference type="Google" id="ProtNLM"/>
    </source>
</evidence>
<reference evidence="1 2" key="1">
    <citation type="journal article" date="2021" name="Plant Biotechnol. J.">
        <title>Multi-omics assisted identification of the key and species-specific regulatory components of drought-tolerant mechanisms in Gossypium stocksii.</title>
        <authorList>
            <person name="Yu D."/>
            <person name="Ke L."/>
            <person name="Zhang D."/>
            <person name="Wu Y."/>
            <person name="Sun Y."/>
            <person name="Mei J."/>
            <person name="Sun J."/>
            <person name="Sun Y."/>
        </authorList>
    </citation>
    <scope>NUCLEOTIDE SEQUENCE [LARGE SCALE GENOMIC DNA]</scope>
    <source>
        <strain evidence="2">cv. E1</strain>
        <tissue evidence="1">Leaf</tissue>
    </source>
</reference>
<proteinExistence type="predicted"/>
<dbReference type="Proteomes" id="UP000828251">
    <property type="component" value="Unassembled WGS sequence"/>
</dbReference>
<accession>A0A9D3U918</accession>
<dbReference type="PANTHER" id="PTHR33116">
    <property type="entry name" value="REVERSE TRANSCRIPTASE ZINC-BINDING DOMAIN-CONTAINING PROTEIN-RELATED-RELATED"/>
    <property type="match status" value="1"/>
</dbReference>
<dbReference type="AlphaFoldDB" id="A0A9D3U918"/>
<evidence type="ECO:0000313" key="2">
    <source>
        <dbReference type="Proteomes" id="UP000828251"/>
    </source>
</evidence>
<sequence>MELNVKETIVNLLGVREASNSEKYLGLPMMVGRKKNWVFVNFVDRFRKRINGWSAQYLSMGSKEVFIKSILQAMSVYAMQCFALLKQLGRIMNKFRWSNSKTAKDILSAKVGFYPSFS</sequence>
<dbReference type="PANTHER" id="PTHR33116:SF86">
    <property type="entry name" value="REVERSE TRANSCRIPTASE DOMAIN-CONTAINING PROTEIN"/>
    <property type="match status" value="1"/>
</dbReference>
<organism evidence="1 2">
    <name type="scientific">Gossypium stocksii</name>
    <dbReference type="NCBI Taxonomy" id="47602"/>
    <lineage>
        <taxon>Eukaryota</taxon>
        <taxon>Viridiplantae</taxon>
        <taxon>Streptophyta</taxon>
        <taxon>Embryophyta</taxon>
        <taxon>Tracheophyta</taxon>
        <taxon>Spermatophyta</taxon>
        <taxon>Magnoliopsida</taxon>
        <taxon>eudicotyledons</taxon>
        <taxon>Gunneridae</taxon>
        <taxon>Pentapetalae</taxon>
        <taxon>rosids</taxon>
        <taxon>malvids</taxon>
        <taxon>Malvales</taxon>
        <taxon>Malvaceae</taxon>
        <taxon>Malvoideae</taxon>
        <taxon>Gossypium</taxon>
    </lineage>
</organism>
<comment type="caution">
    <text evidence="1">The sequence shown here is derived from an EMBL/GenBank/DDBJ whole genome shotgun (WGS) entry which is preliminary data.</text>
</comment>
<protein>
    <recommendedName>
        <fullName evidence="3">Reverse transcriptase</fullName>
    </recommendedName>
</protein>
<keyword evidence="2" id="KW-1185">Reference proteome</keyword>